<feature type="signal peptide" evidence="1">
    <location>
        <begin position="1"/>
        <end position="34"/>
    </location>
</feature>
<gene>
    <name evidence="3" type="ORF">KGQ19_18840</name>
</gene>
<accession>A0ABS5KS98</accession>
<evidence type="ECO:0000256" key="1">
    <source>
        <dbReference type="SAM" id="SignalP"/>
    </source>
</evidence>
<sequence>MRISTHRRTTALGTAVVAAALIGGALIGAGTAQASGTSADPASEAAASGSEAAASAAAGLAITVHPDQTGHRLSPGFVGFSFGAATVAADNYSSTDLAGYLSTLGPGGTLRVGGNSGDTTFWTSTGETAPSWATSGTITPAKLQPLAAIAKATGWKVILAVNLKHRDPARAADEARYARQIFGRSLLAVEVGNEPNFYETDPAAYYADFETYASAIRAAVPGIALTGPDAETNHSSWLGGFAAADAAHPDVSLVTDHTYPTSACGGSVATIAQLLGTASAQYENANAQAALSAARQLHVPAAMTETNSTVCAGTAGVSDTFASALWALDYNLLLAQDGVASAEFMDGTNAAGCDPYTPLCPTSGDLTARPLYYGMLATELVGGGDFVALDDPDSADVRAYAVRDGGHLTVVLDDVQDPASHPATTVDLALGLNGLQHGSLTALTTTSPDGLAATSGITLGGGQVGAHGAFPAPRQTPVAVRHGSASVTVRAGSAVIIRFS</sequence>
<name>A0ABS5KS98_9ACTN</name>
<keyword evidence="4" id="KW-1185">Reference proteome</keyword>
<dbReference type="SUPFAM" id="SSF51445">
    <property type="entry name" value="(Trans)glycosidases"/>
    <property type="match status" value="1"/>
</dbReference>
<dbReference type="EMBL" id="JAAFYZ010000059">
    <property type="protein sequence ID" value="MBS2548926.1"/>
    <property type="molecule type" value="Genomic_DNA"/>
</dbReference>
<dbReference type="Pfam" id="PF16862">
    <property type="entry name" value="Glyco_hydro_79C"/>
    <property type="match status" value="1"/>
</dbReference>
<dbReference type="PANTHER" id="PTHR36183">
    <property type="entry name" value="BETA-GLUCURONIDASE"/>
    <property type="match status" value="1"/>
</dbReference>
<comment type="caution">
    <text evidence="3">The sequence shown here is derived from an EMBL/GenBank/DDBJ whole genome shotgun (WGS) entry which is preliminary data.</text>
</comment>
<reference evidence="3 4" key="1">
    <citation type="submission" date="2020-02" db="EMBL/GenBank/DDBJ databases">
        <title>Acidophilic actinobacteria isolated from forest soil.</title>
        <authorList>
            <person name="Golinska P."/>
        </authorList>
    </citation>
    <scope>NUCLEOTIDE SEQUENCE [LARGE SCALE GENOMIC DNA]</scope>
    <source>
        <strain evidence="3 4">NL8</strain>
    </source>
</reference>
<dbReference type="InterPro" id="IPR013780">
    <property type="entry name" value="Glyco_hydro_b"/>
</dbReference>
<dbReference type="InterPro" id="IPR017853">
    <property type="entry name" value="GH"/>
</dbReference>
<dbReference type="Gene3D" id="2.60.40.1180">
    <property type="entry name" value="Golgi alpha-mannosidase II"/>
    <property type="match status" value="1"/>
</dbReference>
<dbReference type="Gene3D" id="3.20.20.80">
    <property type="entry name" value="Glycosidases"/>
    <property type="match status" value="1"/>
</dbReference>
<organism evidence="3 4">
    <name type="scientific">Catenulispora pinistramenti</name>
    <dbReference type="NCBI Taxonomy" id="2705254"/>
    <lineage>
        <taxon>Bacteria</taxon>
        <taxon>Bacillati</taxon>
        <taxon>Actinomycetota</taxon>
        <taxon>Actinomycetes</taxon>
        <taxon>Catenulisporales</taxon>
        <taxon>Catenulisporaceae</taxon>
        <taxon>Catenulispora</taxon>
    </lineage>
</organism>
<protein>
    <recommendedName>
        <fullName evidence="2">Beta-glucuronidase C-terminal domain-containing protein</fullName>
    </recommendedName>
</protein>
<feature type="chain" id="PRO_5045406676" description="Beta-glucuronidase C-terminal domain-containing protein" evidence="1">
    <location>
        <begin position="35"/>
        <end position="500"/>
    </location>
</feature>
<feature type="domain" description="Beta-glucuronidase C-terminal" evidence="2">
    <location>
        <begin position="399"/>
        <end position="496"/>
    </location>
</feature>
<dbReference type="InterPro" id="IPR031728">
    <property type="entry name" value="GlcAase_C"/>
</dbReference>
<evidence type="ECO:0000313" key="3">
    <source>
        <dbReference type="EMBL" id="MBS2548926.1"/>
    </source>
</evidence>
<proteinExistence type="predicted"/>
<keyword evidence="1" id="KW-0732">Signal</keyword>
<dbReference type="PANTHER" id="PTHR36183:SF2">
    <property type="entry name" value="BETA-GLUCURONIDASE C-TERMINAL DOMAIN-CONTAINING PROTEIN"/>
    <property type="match status" value="1"/>
</dbReference>
<dbReference type="Proteomes" id="UP000730482">
    <property type="component" value="Unassembled WGS sequence"/>
</dbReference>
<evidence type="ECO:0000259" key="2">
    <source>
        <dbReference type="Pfam" id="PF16862"/>
    </source>
</evidence>
<dbReference type="RefSeq" id="WP_212010504.1">
    <property type="nucleotide sequence ID" value="NZ_JAAFYZ010000059.1"/>
</dbReference>
<dbReference type="InterPro" id="IPR052974">
    <property type="entry name" value="GH79_Enzymes"/>
</dbReference>
<evidence type="ECO:0000313" key="4">
    <source>
        <dbReference type="Proteomes" id="UP000730482"/>
    </source>
</evidence>